<dbReference type="Proteomes" id="UP000000591">
    <property type="component" value="Chromosome VI"/>
</dbReference>
<dbReference type="HOGENOM" id="CLU_882708_0_0_1"/>
<feature type="signal peptide" evidence="1">
    <location>
        <begin position="1"/>
        <end position="18"/>
    </location>
</feature>
<evidence type="ECO:0000313" key="2">
    <source>
        <dbReference type="EMBL" id="AAS53369.1"/>
    </source>
</evidence>
<reference evidence="2 3" key="1">
    <citation type="journal article" date="2004" name="Science">
        <title>The Ashbya gossypii genome as a tool for mapping the ancient Saccharomyces cerevisiae genome.</title>
        <authorList>
            <person name="Dietrich F.S."/>
            <person name="Voegeli S."/>
            <person name="Brachat S."/>
            <person name="Lerch A."/>
            <person name="Gates K."/>
            <person name="Steiner S."/>
            <person name="Mohr C."/>
            <person name="Pohlmann R."/>
            <person name="Luedi P."/>
            <person name="Choi S."/>
            <person name="Wing R.A."/>
            <person name="Flavier A."/>
            <person name="Gaffney T.D."/>
            <person name="Philippsen P."/>
        </authorList>
    </citation>
    <scope>NUCLEOTIDE SEQUENCE [LARGE SCALE GENOMIC DNA]</scope>
    <source>
        <strain evidence="3">ATCC 10895 / CBS 109.51 / FGSC 9923 / NRRL Y-1056</strain>
    </source>
</reference>
<dbReference type="KEGG" id="ago:AGOS_AFL003C"/>
<keyword evidence="3" id="KW-1185">Reference proteome</keyword>
<dbReference type="OrthoDB" id="4044466at2759"/>
<dbReference type="AlphaFoldDB" id="Q754S4"/>
<accession>Q754S4</accession>
<gene>
    <name evidence="2" type="ORF">AGOS_AFL003C</name>
</gene>
<dbReference type="RefSeq" id="NP_985545.1">
    <property type="nucleotide sequence ID" value="NM_210899.1"/>
</dbReference>
<reference evidence="3" key="2">
    <citation type="journal article" date="2013" name="G3 (Bethesda)">
        <title>Genomes of Ashbya fungi isolated from insects reveal four mating-type loci, numerous translocations, lack of transposons, and distinct gene duplications.</title>
        <authorList>
            <person name="Dietrich F.S."/>
            <person name="Voegeli S."/>
            <person name="Kuo S."/>
            <person name="Philippsen P."/>
        </authorList>
    </citation>
    <scope>GENOME REANNOTATION</scope>
    <source>
        <strain evidence="3">ATCC 10895 / CBS 109.51 / FGSC 9923 / NRRL Y-1056</strain>
    </source>
</reference>
<dbReference type="EMBL" id="AE016819">
    <property type="protein sequence ID" value="AAS53369.1"/>
    <property type="molecule type" value="Genomic_DNA"/>
</dbReference>
<name>Q754S4_EREGS</name>
<dbReference type="GeneID" id="4621783"/>
<protein>
    <submittedName>
        <fullName evidence="2">AFL003Cp</fullName>
    </submittedName>
</protein>
<feature type="chain" id="PRO_5004286452" evidence="1">
    <location>
        <begin position="19"/>
        <end position="315"/>
    </location>
</feature>
<sequence length="315" mass="36057">MRFALILFATGLVQCALGISLHWGHKDVSPDTKNYEIASVIWDRLERLNSSSLTKEQVLFIKTAAIVGSLSPKEISQHSFPWQTATSHNIKENSKRLKEQIGQGLSLAYLNVKDMADIEYLKEQVYQMEMMWDELTGIIHHALKVTIRNRHKELNWLVNTYLKFYIFSAEKINKKLAVDKGEPKKMVGSLMSIQLEAHKLMNQYIKMLQRKKTNVEEKPQWRSFDSPQPLPESEPMQVEKLDLDHLAKDVPLDKDNTLALLLKFKVLSAYQIFPTVPFCAVANIIFVAGNLCGKLFAGVTSRQAEILRELSKRMA</sequence>
<dbReference type="InParanoid" id="Q754S4"/>
<evidence type="ECO:0000313" key="3">
    <source>
        <dbReference type="Proteomes" id="UP000000591"/>
    </source>
</evidence>
<keyword evidence="1" id="KW-0732">Signal</keyword>
<evidence type="ECO:0000256" key="1">
    <source>
        <dbReference type="SAM" id="SignalP"/>
    </source>
</evidence>
<proteinExistence type="predicted"/>
<organism evidence="2 3">
    <name type="scientific">Eremothecium gossypii (strain ATCC 10895 / CBS 109.51 / FGSC 9923 / NRRL Y-1056)</name>
    <name type="common">Yeast</name>
    <name type="synonym">Ashbya gossypii</name>
    <dbReference type="NCBI Taxonomy" id="284811"/>
    <lineage>
        <taxon>Eukaryota</taxon>
        <taxon>Fungi</taxon>
        <taxon>Dikarya</taxon>
        <taxon>Ascomycota</taxon>
        <taxon>Saccharomycotina</taxon>
        <taxon>Saccharomycetes</taxon>
        <taxon>Saccharomycetales</taxon>
        <taxon>Saccharomycetaceae</taxon>
        <taxon>Eremothecium</taxon>
    </lineage>
</organism>